<keyword evidence="2" id="KW-1185">Reference proteome</keyword>
<evidence type="ECO:0000313" key="2">
    <source>
        <dbReference type="Proteomes" id="UP001356427"/>
    </source>
</evidence>
<protein>
    <submittedName>
        <fullName evidence="1">Uncharacterized protein</fullName>
    </submittedName>
</protein>
<proteinExistence type="predicted"/>
<organism evidence="1 2">
    <name type="scientific">Coregonus suidteri</name>
    <dbReference type="NCBI Taxonomy" id="861788"/>
    <lineage>
        <taxon>Eukaryota</taxon>
        <taxon>Metazoa</taxon>
        <taxon>Chordata</taxon>
        <taxon>Craniata</taxon>
        <taxon>Vertebrata</taxon>
        <taxon>Euteleostomi</taxon>
        <taxon>Actinopterygii</taxon>
        <taxon>Neopterygii</taxon>
        <taxon>Teleostei</taxon>
        <taxon>Protacanthopterygii</taxon>
        <taxon>Salmoniformes</taxon>
        <taxon>Salmonidae</taxon>
        <taxon>Coregoninae</taxon>
        <taxon>Coregonus</taxon>
    </lineage>
</organism>
<dbReference type="EMBL" id="JAGTTL010000017">
    <property type="protein sequence ID" value="KAK6310147.1"/>
    <property type="molecule type" value="Genomic_DNA"/>
</dbReference>
<sequence>MQVKRLKLSYKDFWDQMVWPVEQIWAILSELLDHGTKLIDRTLQILPKVLWLPTVQHSFPMNLVFVRTPRYQEAINEKLHKEYLAIEEDTLPLGVECPTKTASCLAEVDQVPEEVL</sequence>
<evidence type="ECO:0000313" key="1">
    <source>
        <dbReference type="EMBL" id="KAK6310147.1"/>
    </source>
</evidence>
<gene>
    <name evidence="1" type="ORF">J4Q44_G00200280</name>
</gene>
<dbReference type="Proteomes" id="UP001356427">
    <property type="component" value="Unassembled WGS sequence"/>
</dbReference>
<accession>A0AAN8R2N2</accession>
<dbReference type="AlphaFoldDB" id="A0AAN8R2N2"/>
<reference evidence="1 2" key="1">
    <citation type="submission" date="2021-04" db="EMBL/GenBank/DDBJ databases">
        <authorList>
            <person name="De Guttry C."/>
            <person name="Zahm M."/>
            <person name="Klopp C."/>
            <person name="Cabau C."/>
            <person name="Louis A."/>
            <person name="Berthelot C."/>
            <person name="Parey E."/>
            <person name="Roest Crollius H."/>
            <person name="Montfort J."/>
            <person name="Robinson-Rechavi M."/>
            <person name="Bucao C."/>
            <person name="Bouchez O."/>
            <person name="Gislard M."/>
            <person name="Lluch J."/>
            <person name="Milhes M."/>
            <person name="Lampietro C."/>
            <person name="Lopez Roques C."/>
            <person name="Donnadieu C."/>
            <person name="Braasch I."/>
            <person name="Desvignes T."/>
            <person name="Postlethwait J."/>
            <person name="Bobe J."/>
            <person name="Wedekind C."/>
            <person name="Guiguen Y."/>
        </authorList>
    </citation>
    <scope>NUCLEOTIDE SEQUENCE [LARGE SCALE GENOMIC DNA]</scope>
    <source>
        <strain evidence="1">Cs_M1</strain>
        <tissue evidence="1">Blood</tissue>
    </source>
</reference>
<name>A0AAN8R2N2_9TELE</name>
<comment type="caution">
    <text evidence="1">The sequence shown here is derived from an EMBL/GenBank/DDBJ whole genome shotgun (WGS) entry which is preliminary data.</text>
</comment>